<evidence type="ECO:0000259" key="1">
    <source>
        <dbReference type="Pfam" id="PF12706"/>
    </source>
</evidence>
<dbReference type="EMBL" id="JBHMEP010000008">
    <property type="protein sequence ID" value="MFB9137005.1"/>
    <property type="molecule type" value="Genomic_DNA"/>
</dbReference>
<name>A0ABV5HSS4_9VIBR</name>
<dbReference type="InterPro" id="IPR001279">
    <property type="entry name" value="Metallo-B-lactamas"/>
</dbReference>
<feature type="domain" description="Metallo-beta-lactamase" evidence="1">
    <location>
        <begin position="112"/>
        <end position="306"/>
    </location>
</feature>
<organism evidence="2 3">
    <name type="scientific">Vibrio olivae</name>
    <dbReference type="NCBI Taxonomy" id="1243002"/>
    <lineage>
        <taxon>Bacteria</taxon>
        <taxon>Pseudomonadati</taxon>
        <taxon>Pseudomonadota</taxon>
        <taxon>Gammaproteobacteria</taxon>
        <taxon>Vibrionales</taxon>
        <taxon>Vibrionaceae</taxon>
        <taxon>Vibrio</taxon>
    </lineage>
</organism>
<evidence type="ECO:0000313" key="2">
    <source>
        <dbReference type="EMBL" id="MFB9137005.1"/>
    </source>
</evidence>
<dbReference type="Pfam" id="PF12706">
    <property type="entry name" value="Lactamase_B_2"/>
    <property type="match status" value="1"/>
</dbReference>
<dbReference type="PANTHER" id="PTHR15032:SF4">
    <property type="entry name" value="N-ACYL-PHOSPHATIDYLETHANOLAMINE-HYDROLYZING PHOSPHOLIPASE D"/>
    <property type="match status" value="1"/>
</dbReference>
<dbReference type="PIRSF" id="PIRSF038896">
    <property type="entry name" value="NAPE-PLD"/>
    <property type="match status" value="1"/>
</dbReference>
<keyword evidence="3" id="KW-1185">Reference proteome</keyword>
<sequence length="363" mass="41400">MIYISILIVIVAVGVYVYLQRPQFDAPSVEEQSYQGKYYQGQFHNVNEVPVTTSDDNFFVGLYKFLTDKTQDAKPAAELPSQKTDLLGLDPNENIVVWMGHSSYFMQLDGQRYLIDPVFSDSASPVPGTNTAFAGSNVYHAKDIPEIDYLLITHDHWDHLDYPTLEALRDKVAQVVTPIGVGSYLTQWGYTNDTIFERDWFEVFNAHQSTDIYVLPAQHFSGRMLQRNQTLWGSFAIVTPNHKVYFGGDSGYGPHFKQINEQLGGFDLAILETGQYSKNWPFIHMMPEETAQAAEDLEAQAVLPSHNSKFRLSNHSWYEPLDRLSEASRDKPYRLLTPLIGQSVRLDDEGQVFNAWWQPLKSE</sequence>
<dbReference type="PANTHER" id="PTHR15032">
    <property type="entry name" value="N-ACYL-PHOSPHATIDYLETHANOLAMINE-HYDROLYZING PHOSPHOLIPASE D"/>
    <property type="match status" value="1"/>
</dbReference>
<dbReference type="RefSeq" id="WP_390195790.1">
    <property type="nucleotide sequence ID" value="NZ_JBHMEP010000008.1"/>
</dbReference>
<dbReference type="InterPro" id="IPR036866">
    <property type="entry name" value="RibonucZ/Hydroxyglut_hydro"/>
</dbReference>
<proteinExistence type="predicted"/>
<dbReference type="Proteomes" id="UP001589645">
    <property type="component" value="Unassembled WGS sequence"/>
</dbReference>
<dbReference type="Gene3D" id="3.60.15.10">
    <property type="entry name" value="Ribonuclease Z/Hydroxyacylglutathione hydrolase-like"/>
    <property type="match status" value="1"/>
</dbReference>
<reference evidence="2 3" key="1">
    <citation type="submission" date="2024-09" db="EMBL/GenBank/DDBJ databases">
        <authorList>
            <person name="Sun Q."/>
            <person name="Mori K."/>
        </authorList>
    </citation>
    <scope>NUCLEOTIDE SEQUENCE [LARGE SCALE GENOMIC DNA]</scope>
    <source>
        <strain evidence="2 3">CECT 8064</strain>
    </source>
</reference>
<dbReference type="InterPro" id="IPR024884">
    <property type="entry name" value="NAPE-PLD"/>
</dbReference>
<protein>
    <submittedName>
        <fullName evidence="2">MBL fold metallo-hydrolase</fullName>
    </submittedName>
</protein>
<accession>A0ABV5HSS4</accession>
<gene>
    <name evidence="2" type="ORF">ACFFUV_18705</name>
</gene>
<evidence type="ECO:0000313" key="3">
    <source>
        <dbReference type="Proteomes" id="UP001589645"/>
    </source>
</evidence>
<dbReference type="SUPFAM" id="SSF56281">
    <property type="entry name" value="Metallo-hydrolase/oxidoreductase"/>
    <property type="match status" value="1"/>
</dbReference>
<comment type="caution">
    <text evidence="2">The sequence shown here is derived from an EMBL/GenBank/DDBJ whole genome shotgun (WGS) entry which is preliminary data.</text>
</comment>